<reference evidence="2" key="2">
    <citation type="submission" date="2019-10" db="EMBL/GenBank/DDBJ databases">
        <title>A de novo genome assembly of a pear dwarfing rootstock.</title>
        <authorList>
            <person name="Wang F."/>
            <person name="Wang J."/>
            <person name="Li S."/>
            <person name="Zhang Y."/>
            <person name="Fang M."/>
            <person name="Ma L."/>
            <person name="Zhao Y."/>
            <person name="Jiang S."/>
        </authorList>
    </citation>
    <scope>NUCLEOTIDE SEQUENCE [LARGE SCALE GENOMIC DNA]</scope>
</reference>
<evidence type="ECO:0000313" key="2">
    <source>
        <dbReference type="Proteomes" id="UP000327157"/>
    </source>
</evidence>
<dbReference type="PANTHER" id="PTHR47158:SF1">
    <property type="entry name" value="OS08G0239000 PROTEIN"/>
    <property type="match status" value="1"/>
</dbReference>
<reference evidence="1 2" key="3">
    <citation type="submission" date="2019-11" db="EMBL/GenBank/DDBJ databases">
        <title>A de novo genome assembly of a pear dwarfing rootstock.</title>
        <authorList>
            <person name="Wang F."/>
            <person name="Wang J."/>
            <person name="Li S."/>
            <person name="Zhang Y."/>
            <person name="Fang M."/>
            <person name="Ma L."/>
            <person name="Zhao Y."/>
            <person name="Jiang S."/>
        </authorList>
    </citation>
    <scope>NUCLEOTIDE SEQUENCE [LARGE SCALE GENOMIC DNA]</scope>
    <source>
        <strain evidence="1">S2</strain>
        <tissue evidence="1">Leaf</tissue>
    </source>
</reference>
<dbReference type="Proteomes" id="UP000327157">
    <property type="component" value="Chromosome 14"/>
</dbReference>
<keyword evidence="2" id="KW-1185">Reference proteome</keyword>
<sequence length="76" mass="8487">MASPPTKAEVLRLFRSPLRTARQFSDYSLSEPSHLSSAFCDGQGQLDVAKRQELVSKLYHPTPPTPKDDQHHGPQT</sequence>
<gene>
    <name evidence="1" type="ORF">D8674_012596</name>
</gene>
<accession>A0A5N5G205</accession>
<proteinExistence type="predicted"/>
<comment type="caution">
    <text evidence="1">The sequence shown here is derived from an EMBL/GenBank/DDBJ whole genome shotgun (WGS) entry which is preliminary data.</text>
</comment>
<dbReference type="EMBL" id="SMOL01000553">
    <property type="protein sequence ID" value="KAB2609428.1"/>
    <property type="molecule type" value="Genomic_DNA"/>
</dbReference>
<organism evidence="1 2">
    <name type="scientific">Pyrus ussuriensis x Pyrus communis</name>
    <dbReference type="NCBI Taxonomy" id="2448454"/>
    <lineage>
        <taxon>Eukaryota</taxon>
        <taxon>Viridiplantae</taxon>
        <taxon>Streptophyta</taxon>
        <taxon>Embryophyta</taxon>
        <taxon>Tracheophyta</taxon>
        <taxon>Spermatophyta</taxon>
        <taxon>Magnoliopsida</taxon>
        <taxon>eudicotyledons</taxon>
        <taxon>Gunneridae</taxon>
        <taxon>Pentapetalae</taxon>
        <taxon>rosids</taxon>
        <taxon>fabids</taxon>
        <taxon>Rosales</taxon>
        <taxon>Rosaceae</taxon>
        <taxon>Amygdaloideae</taxon>
        <taxon>Maleae</taxon>
        <taxon>Pyrus</taxon>
    </lineage>
</organism>
<reference evidence="1 2" key="1">
    <citation type="submission" date="2019-09" db="EMBL/GenBank/DDBJ databases">
        <authorList>
            <person name="Ou C."/>
        </authorList>
    </citation>
    <scope>NUCLEOTIDE SEQUENCE [LARGE SCALE GENOMIC DNA]</scope>
    <source>
        <strain evidence="1">S2</strain>
        <tissue evidence="1">Leaf</tissue>
    </source>
</reference>
<protein>
    <submittedName>
        <fullName evidence="1">Uncharacterized protein</fullName>
    </submittedName>
</protein>
<dbReference type="OrthoDB" id="275715at2759"/>
<evidence type="ECO:0000313" key="1">
    <source>
        <dbReference type="EMBL" id="KAB2609428.1"/>
    </source>
</evidence>
<dbReference type="AlphaFoldDB" id="A0A5N5G205"/>
<name>A0A5N5G205_9ROSA</name>
<dbReference type="PANTHER" id="PTHR47158">
    <property type="entry name" value="OS08G0239000 PROTEIN"/>
    <property type="match status" value="1"/>
</dbReference>